<accession>A0A1X2KIG6</accession>
<comment type="caution">
    <text evidence="1">The sequence shown here is derived from an EMBL/GenBank/DDBJ whole genome shotgun (WGS) entry which is preliminary data.</text>
</comment>
<proteinExistence type="predicted"/>
<evidence type="ECO:0000313" key="2">
    <source>
        <dbReference type="Proteomes" id="UP000242320"/>
    </source>
</evidence>
<keyword evidence="2" id="KW-1185">Reference proteome</keyword>
<dbReference type="AlphaFoldDB" id="A0A1X2KIG6"/>
<name>A0A1X2KIG6_9MYCO</name>
<organism evidence="1 2">
    <name type="scientific">Mycolicibacterium vulneris</name>
    <dbReference type="NCBI Taxonomy" id="547163"/>
    <lineage>
        <taxon>Bacteria</taxon>
        <taxon>Bacillati</taxon>
        <taxon>Actinomycetota</taxon>
        <taxon>Actinomycetes</taxon>
        <taxon>Mycobacteriales</taxon>
        <taxon>Mycobacteriaceae</taxon>
        <taxon>Mycolicibacterium</taxon>
    </lineage>
</organism>
<dbReference type="EMBL" id="NCXM01000050">
    <property type="protein sequence ID" value="OSC21588.1"/>
    <property type="molecule type" value="Genomic_DNA"/>
</dbReference>
<reference evidence="1 2" key="1">
    <citation type="submission" date="2017-04" db="EMBL/GenBank/DDBJ databases">
        <title>The new phylogeny of genus Mycobacterium.</title>
        <authorList>
            <person name="Tortoli E."/>
            <person name="Trovato A."/>
            <person name="Cirillo D.M."/>
        </authorList>
    </citation>
    <scope>NUCLEOTIDE SEQUENCE [LARGE SCALE GENOMIC DNA]</scope>
    <source>
        <strain evidence="1 2">DSM 45247</strain>
    </source>
</reference>
<gene>
    <name evidence="1" type="ORF">B8W69_28345</name>
</gene>
<evidence type="ECO:0000313" key="1">
    <source>
        <dbReference type="EMBL" id="OSC21588.1"/>
    </source>
</evidence>
<sequence length="145" mass="16073">MGTHSATDPSGSPNELVAAAMSQPRARQLTAAQRARLQRAARDAALLYPDNSDLQQCAIDAALDYLNDGADLDAEGAEWHRIREKEKRLAARVRQLAVMSVADKAVSERRAADVIFVDRMALRRWSGKTANTRKRESARSQEQSR</sequence>
<dbReference type="Proteomes" id="UP000242320">
    <property type="component" value="Unassembled WGS sequence"/>
</dbReference>
<protein>
    <submittedName>
        <fullName evidence="1">Uncharacterized protein</fullName>
    </submittedName>
</protein>